<dbReference type="SUPFAM" id="SSF51182">
    <property type="entry name" value="RmlC-like cupins"/>
    <property type="match status" value="1"/>
</dbReference>
<feature type="domain" description="Cupin type-2" evidence="1">
    <location>
        <begin position="45"/>
        <end position="96"/>
    </location>
</feature>
<name>A0A558D756_9GAMM</name>
<dbReference type="InterPro" id="IPR011051">
    <property type="entry name" value="RmlC_Cupin_sf"/>
</dbReference>
<dbReference type="InterPro" id="IPR014710">
    <property type="entry name" value="RmlC-like_jellyroll"/>
</dbReference>
<dbReference type="InterPro" id="IPR013096">
    <property type="entry name" value="Cupin_2"/>
</dbReference>
<evidence type="ECO:0000259" key="1">
    <source>
        <dbReference type="Pfam" id="PF07883"/>
    </source>
</evidence>
<protein>
    <submittedName>
        <fullName evidence="2">Cupin domain-containing protein</fullName>
    </submittedName>
</protein>
<reference evidence="2 3" key="1">
    <citation type="submission" date="2019-07" db="EMBL/GenBank/DDBJ databases">
        <title>The pathways for chlorine oxyanion respiration interact through the shared metabolite chlorate.</title>
        <authorList>
            <person name="Barnum T.P."/>
            <person name="Cheng Y."/>
            <person name="Hill K.A."/>
            <person name="Lucas L.N."/>
            <person name="Carlson H.K."/>
            <person name="Coates J.D."/>
        </authorList>
    </citation>
    <scope>NUCLEOTIDE SEQUENCE [LARGE SCALE GENOMIC DNA]</scope>
    <source>
        <strain evidence="2">BK-3</strain>
    </source>
</reference>
<gene>
    <name evidence="2" type="ORF">FHK82_06805</name>
</gene>
<proteinExistence type="predicted"/>
<dbReference type="Proteomes" id="UP000317355">
    <property type="component" value="Unassembled WGS sequence"/>
</dbReference>
<sequence>MHPVNLLKSADQPIRQEQLETLIETRHIRLQRILSPAAFRSELFQQAEDEWLVVLQGQGTLLMDERIVDLDTGDSLLIPAGTPHRVLSTSTDPLCIWLTLHLEAEEDNRANA</sequence>
<organism evidence="2 3">
    <name type="scientific">Sedimenticola thiotaurini</name>
    <dbReference type="NCBI Taxonomy" id="1543721"/>
    <lineage>
        <taxon>Bacteria</taxon>
        <taxon>Pseudomonadati</taxon>
        <taxon>Pseudomonadota</taxon>
        <taxon>Gammaproteobacteria</taxon>
        <taxon>Chromatiales</taxon>
        <taxon>Sedimenticolaceae</taxon>
        <taxon>Sedimenticola</taxon>
    </lineage>
</organism>
<dbReference type="AlphaFoldDB" id="A0A558D756"/>
<dbReference type="EMBL" id="VMRY01000018">
    <property type="protein sequence ID" value="TVT56803.1"/>
    <property type="molecule type" value="Genomic_DNA"/>
</dbReference>
<evidence type="ECO:0000313" key="2">
    <source>
        <dbReference type="EMBL" id="TVT56803.1"/>
    </source>
</evidence>
<comment type="caution">
    <text evidence="2">The sequence shown here is derived from an EMBL/GenBank/DDBJ whole genome shotgun (WGS) entry which is preliminary data.</text>
</comment>
<accession>A0A558D756</accession>
<dbReference type="Gene3D" id="2.60.120.10">
    <property type="entry name" value="Jelly Rolls"/>
    <property type="match status" value="1"/>
</dbReference>
<dbReference type="Pfam" id="PF07883">
    <property type="entry name" value="Cupin_2"/>
    <property type="match status" value="1"/>
</dbReference>
<evidence type="ECO:0000313" key="3">
    <source>
        <dbReference type="Proteomes" id="UP000317355"/>
    </source>
</evidence>